<keyword evidence="14" id="KW-1185">Reference proteome</keyword>
<dbReference type="UniPathway" id="UPA00251">
    <property type="reaction ID" value="UER00319"/>
</dbReference>
<dbReference type="Gene3D" id="3.30.160.40">
    <property type="entry name" value="Porphobilinogen deaminase, C-terminal domain"/>
    <property type="match status" value="1"/>
</dbReference>
<comment type="cofactor">
    <cofactor evidence="1">
        <name>dipyrromethane</name>
        <dbReference type="ChEBI" id="CHEBI:60342"/>
    </cofactor>
</comment>
<dbReference type="PROSITE" id="PS00533">
    <property type="entry name" value="PORPHOBILINOGEN_DEAM"/>
    <property type="match status" value="1"/>
</dbReference>
<evidence type="ECO:0000256" key="8">
    <source>
        <dbReference type="ARBA" id="ARBA00023244"/>
    </source>
</evidence>
<keyword evidence="8" id="KW-0627">Porphyrin biosynthesis</keyword>
<dbReference type="GO" id="GO:0004418">
    <property type="term" value="F:hydroxymethylbilane synthase activity"/>
    <property type="evidence" value="ECO:0007669"/>
    <property type="project" value="UniProtKB-EC"/>
</dbReference>
<dbReference type="PANTHER" id="PTHR11557:SF0">
    <property type="entry name" value="PORPHOBILINOGEN DEAMINASE"/>
    <property type="match status" value="1"/>
</dbReference>
<evidence type="ECO:0000256" key="7">
    <source>
        <dbReference type="ARBA" id="ARBA00023133"/>
    </source>
</evidence>
<dbReference type="InterPro" id="IPR022419">
    <property type="entry name" value="Porphobilin_deaminase_cofac_BS"/>
</dbReference>
<gene>
    <name evidence="13" type="ORF">INT44_000215</name>
</gene>
<dbReference type="HAMAP" id="MF_00260">
    <property type="entry name" value="Porphobil_deam"/>
    <property type="match status" value="1"/>
</dbReference>
<dbReference type="Pfam" id="PF01379">
    <property type="entry name" value="Porphobil_deam"/>
    <property type="match status" value="1"/>
</dbReference>
<dbReference type="InterPro" id="IPR022417">
    <property type="entry name" value="Porphobilin_deaminase_N"/>
</dbReference>
<dbReference type="OrthoDB" id="564646at2759"/>
<dbReference type="InterPro" id="IPR022418">
    <property type="entry name" value="Porphobilinogen_deaminase_C"/>
</dbReference>
<reference evidence="13" key="1">
    <citation type="submission" date="2020-12" db="EMBL/GenBank/DDBJ databases">
        <title>Metabolic potential, ecology and presence of endohyphal bacteria is reflected in genomic diversity of Mucoromycotina.</title>
        <authorList>
            <person name="Muszewska A."/>
            <person name="Okrasinska A."/>
            <person name="Steczkiewicz K."/>
            <person name="Drgas O."/>
            <person name="Orlowska M."/>
            <person name="Perlinska-Lenart U."/>
            <person name="Aleksandrzak-Piekarczyk T."/>
            <person name="Szatraj K."/>
            <person name="Zielenkiewicz U."/>
            <person name="Pilsyk S."/>
            <person name="Malc E."/>
            <person name="Mieczkowski P."/>
            <person name="Kruszewska J.S."/>
            <person name="Biernat P."/>
            <person name="Pawlowska J."/>
        </authorList>
    </citation>
    <scope>NUCLEOTIDE SEQUENCE</scope>
    <source>
        <strain evidence="13">WA0000051536</strain>
    </source>
</reference>
<evidence type="ECO:0000313" key="13">
    <source>
        <dbReference type="EMBL" id="KAG2175737.1"/>
    </source>
</evidence>
<feature type="domain" description="Porphobilinogen deaminase C-terminal" evidence="12">
    <location>
        <begin position="239"/>
        <end position="315"/>
    </location>
</feature>
<evidence type="ECO:0000256" key="6">
    <source>
        <dbReference type="ARBA" id="ARBA00022679"/>
    </source>
</evidence>
<keyword evidence="7" id="KW-0350">Heme biosynthesis</keyword>
<dbReference type="EMBL" id="JAEPRA010000014">
    <property type="protein sequence ID" value="KAG2175737.1"/>
    <property type="molecule type" value="Genomic_DNA"/>
</dbReference>
<dbReference type="EC" id="2.5.1.61" evidence="4"/>
<dbReference type="FunFam" id="3.30.160.40:FF:000002">
    <property type="entry name" value="Porphobilinogen deaminase"/>
    <property type="match status" value="1"/>
</dbReference>
<evidence type="ECO:0000256" key="5">
    <source>
        <dbReference type="ARBA" id="ARBA00016519"/>
    </source>
</evidence>
<evidence type="ECO:0000259" key="12">
    <source>
        <dbReference type="Pfam" id="PF03900"/>
    </source>
</evidence>
<name>A0A8H7PKJ2_9FUNG</name>
<accession>A0A8H7PKJ2</accession>
<feature type="domain" description="Porphobilinogen deaminase N-terminal" evidence="11">
    <location>
        <begin position="14"/>
        <end position="226"/>
    </location>
</feature>
<comment type="pathway">
    <text evidence="2">Porphyrin-containing compound metabolism; protoporphyrin-IX biosynthesis; coproporphyrinogen-III from 5-aminolevulinate: step 2/4.</text>
</comment>
<dbReference type="CDD" id="cd13645">
    <property type="entry name" value="PBP2_HuPBGD_like"/>
    <property type="match status" value="1"/>
</dbReference>
<protein>
    <recommendedName>
        <fullName evidence="5">Porphobilinogen deaminase</fullName>
        <ecNumber evidence="4">2.5.1.61</ecNumber>
    </recommendedName>
    <alternativeName>
        <fullName evidence="10">Hydroxymethylbilane synthase</fullName>
    </alternativeName>
    <alternativeName>
        <fullName evidence="9">Pre-uroporphyrinogen synthase</fullName>
    </alternativeName>
</protein>
<sequence length="328" mass="36157">MAPTGDPSPDALTITLGTRKSQLAMVQTYHVRDALQRLYPKYHFPIVPMSTTGDRILDVALFKIGEKSVFTKELECALHEKKVDLVVHSLKDLPTTLPPGMLLGAVMERENPHDAIVFNEKFKDHTLETLPAGSVIGTSSVRRIAQLKRRFPTLQFQDIRGNLNTRLAKLDADDSPFAGIVLAVAGLNRIDMGHRISQILDPSLSLHAVSQGALGVECREADTRIIELLAPLNHYETRIRCTSERSLMRTLEGGCSVPIGVNSRFEGRTLHLRGLVASVDGKQVAEDDADIEIPDDANAEKYAIELGEVVAQKLLDLGAREILDQIHH</sequence>
<dbReference type="InterPro" id="IPR000860">
    <property type="entry name" value="HemC"/>
</dbReference>
<evidence type="ECO:0000256" key="9">
    <source>
        <dbReference type="ARBA" id="ARBA00030685"/>
    </source>
</evidence>
<dbReference type="GO" id="GO:0005737">
    <property type="term" value="C:cytoplasm"/>
    <property type="evidence" value="ECO:0007669"/>
    <property type="project" value="TreeGrafter"/>
</dbReference>
<dbReference type="PANTHER" id="PTHR11557">
    <property type="entry name" value="PORPHOBILINOGEN DEAMINASE"/>
    <property type="match status" value="1"/>
</dbReference>
<keyword evidence="6" id="KW-0808">Transferase</keyword>
<evidence type="ECO:0000256" key="2">
    <source>
        <dbReference type="ARBA" id="ARBA00004735"/>
    </source>
</evidence>
<proteinExistence type="inferred from homology"/>
<dbReference type="Proteomes" id="UP000612746">
    <property type="component" value="Unassembled WGS sequence"/>
</dbReference>
<dbReference type="SUPFAM" id="SSF53850">
    <property type="entry name" value="Periplasmic binding protein-like II"/>
    <property type="match status" value="1"/>
</dbReference>
<dbReference type="Gene3D" id="3.40.190.10">
    <property type="entry name" value="Periplasmic binding protein-like II"/>
    <property type="match status" value="2"/>
</dbReference>
<dbReference type="FunFam" id="3.40.190.10:FF:000005">
    <property type="entry name" value="Porphobilinogen deaminase"/>
    <property type="match status" value="1"/>
</dbReference>
<evidence type="ECO:0000259" key="11">
    <source>
        <dbReference type="Pfam" id="PF01379"/>
    </source>
</evidence>
<evidence type="ECO:0000256" key="10">
    <source>
        <dbReference type="ARBA" id="ARBA00033064"/>
    </source>
</evidence>
<evidence type="ECO:0000313" key="14">
    <source>
        <dbReference type="Proteomes" id="UP000612746"/>
    </source>
</evidence>
<evidence type="ECO:0000256" key="4">
    <source>
        <dbReference type="ARBA" id="ARBA00012655"/>
    </source>
</evidence>
<dbReference type="Pfam" id="PF03900">
    <property type="entry name" value="Porphobil_deamC"/>
    <property type="match status" value="1"/>
</dbReference>
<organism evidence="13 14">
    <name type="scientific">Umbelopsis vinacea</name>
    <dbReference type="NCBI Taxonomy" id="44442"/>
    <lineage>
        <taxon>Eukaryota</taxon>
        <taxon>Fungi</taxon>
        <taxon>Fungi incertae sedis</taxon>
        <taxon>Mucoromycota</taxon>
        <taxon>Mucoromycotina</taxon>
        <taxon>Umbelopsidomycetes</taxon>
        <taxon>Umbelopsidales</taxon>
        <taxon>Umbelopsidaceae</taxon>
        <taxon>Umbelopsis</taxon>
    </lineage>
</organism>
<dbReference type="PIRSF" id="PIRSF001438">
    <property type="entry name" value="4pyrrol_synth_OHMeBilane_synth"/>
    <property type="match status" value="1"/>
</dbReference>
<dbReference type="FunFam" id="3.40.190.10:FF:000260">
    <property type="entry name" value="Porphobilinogen deaminase"/>
    <property type="match status" value="1"/>
</dbReference>
<dbReference type="InterPro" id="IPR036803">
    <property type="entry name" value="Porphobilinogen_deaminase_C_sf"/>
</dbReference>
<evidence type="ECO:0000256" key="1">
    <source>
        <dbReference type="ARBA" id="ARBA00001916"/>
    </source>
</evidence>
<dbReference type="AlphaFoldDB" id="A0A8H7PKJ2"/>
<comment type="caution">
    <text evidence="13">The sequence shown here is derived from an EMBL/GenBank/DDBJ whole genome shotgun (WGS) entry which is preliminary data.</text>
</comment>
<dbReference type="NCBIfam" id="TIGR00212">
    <property type="entry name" value="hemC"/>
    <property type="match status" value="1"/>
</dbReference>
<dbReference type="GO" id="GO:0006782">
    <property type="term" value="P:protoporphyrinogen IX biosynthetic process"/>
    <property type="evidence" value="ECO:0007669"/>
    <property type="project" value="UniProtKB-UniPathway"/>
</dbReference>
<evidence type="ECO:0000256" key="3">
    <source>
        <dbReference type="ARBA" id="ARBA00005638"/>
    </source>
</evidence>
<dbReference type="PRINTS" id="PR00151">
    <property type="entry name" value="PORPHBDMNASE"/>
</dbReference>
<dbReference type="SUPFAM" id="SSF54782">
    <property type="entry name" value="Porphobilinogen deaminase (hydroxymethylbilane synthase), C-terminal domain"/>
    <property type="match status" value="1"/>
</dbReference>
<comment type="similarity">
    <text evidence="3">Belongs to the HMBS family.</text>
</comment>